<dbReference type="Proteomes" id="UP000192997">
    <property type="component" value="Unassembled WGS sequence"/>
</dbReference>
<accession>A0A1X4G4X9</accession>
<keyword evidence="1" id="KW-0812">Transmembrane</keyword>
<gene>
    <name evidence="2" type="ORF">B7O87_10650</name>
</gene>
<evidence type="ECO:0000256" key="1">
    <source>
        <dbReference type="SAM" id="Phobius"/>
    </source>
</evidence>
<name>A0A1X4G4X9_9CYAN</name>
<protein>
    <submittedName>
        <fullName evidence="2">Uncharacterized protein</fullName>
    </submittedName>
</protein>
<organism evidence="2 3">
    <name type="scientific">Cylindrospermopsis raciborskii CENA303</name>
    <dbReference type="NCBI Taxonomy" id="1170769"/>
    <lineage>
        <taxon>Bacteria</taxon>
        <taxon>Bacillati</taxon>
        <taxon>Cyanobacteriota</taxon>
        <taxon>Cyanophyceae</taxon>
        <taxon>Nostocales</taxon>
        <taxon>Aphanizomenonaceae</taxon>
        <taxon>Cylindrospermopsis</taxon>
    </lineage>
</organism>
<comment type="caution">
    <text evidence="2">The sequence shown here is derived from an EMBL/GenBank/DDBJ whole genome shotgun (WGS) entry which is preliminary data.</text>
</comment>
<dbReference type="RefSeq" id="WP_085728518.1">
    <property type="nucleotide sequence ID" value="NZ_NBYN01000054.1"/>
</dbReference>
<reference evidence="3" key="1">
    <citation type="submission" date="2017-04" db="EMBL/GenBank/DDBJ databases">
        <authorList>
            <person name="Abreu V.A."/>
            <person name="Popin R.V."/>
            <person name="Rigonato J."/>
            <person name="Andreote A.P."/>
            <person name="Schaker P.C."/>
            <person name="Hoff-Risseti C."/>
            <person name="Alvarenga D.O."/>
            <person name="Varani A.M."/>
            <person name="Fiore M.F."/>
        </authorList>
    </citation>
    <scope>NUCLEOTIDE SEQUENCE [LARGE SCALE GENOMIC DNA]</scope>
    <source>
        <strain evidence="3">CENA303</strain>
    </source>
</reference>
<evidence type="ECO:0000313" key="2">
    <source>
        <dbReference type="EMBL" id="OSO89620.1"/>
    </source>
</evidence>
<keyword evidence="1" id="KW-0472">Membrane</keyword>
<proteinExistence type="predicted"/>
<feature type="transmembrane region" description="Helical" evidence="1">
    <location>
        <begin position="28"/>
        <end position="46"/>
    </location>
</feature>
<evidence type="ECO:0000313" key="3">
    <source>
        <dbReference type="Proteomes" id="UP000192997"/>
    </source>
</evidence>
<sequence length="66" mass="7310">MQVTGNNALFTEVYGEESAIVSGGQRSYNFIGLATFFMLALILWGLDEGLLYPDFNNYTRFGGMST</sequence>
<keyword evidence="1" id="KW-1133">Transmembrane helix</keyword>
<dbReference type="AlphaFoldDB" id="A0A1X4G4X9"/>
<dbReference type="EMBL" id="NBYN01000054">
    <property type="protein sequence ID" value="OSO89620.1"/>
    <property type="molecule type" value="Genomic_DNA"/>
</dbReference>